<evidence type="ECO:0000256" key="4">
    <source>
        <dbReference type="SAM" id="MobiDB-lite"/>
    </source>
</evidence>
<dbReference type="GO" id="GO:0006886">
    <property type="term" value="P:intracellular protein transport"/>
    <property type="evidence" value="ECO:0007669"/>
    <property type="project" value="InterPro"/>
</dbReference>
<dbReference type="GO" id="GO:0000139">
    <property type="term" value="C:Golgi membrane"/>
    <property type="evidence" value="ECO:0007669"/>
    <property type="project" value="InterPro"/>
</dbReference>
<comment type="subcellular location">
    <subcellularLocation>
        <location evidence="1">Golgi apparatus</location>
    </subcellularLocation>
</comment>
<dbReference type="GO" id="GO:0012507">
    <property type="term" value="C:ER to Golgi transport vesicle membrane"/>
    <property type="evidence" value="ECO:0007669"/>
    <property type="project" value="TreeGrafter"/>
</dbReference>
<dbReference type="Gene3D" id="1.25.10.10">
    <property type="entry name" value="Leucine-rich Repeat Variant"/>
    <property type="match status" value="1"/>
</dbReference>
<dbReference type="WBParaSite" id="PEQ_0000877001-mRNA-1">
    <property type="protein sequence ID" value="PEQ_0000877001-mRNA-1"/>
    <property type="gene ID" value="PEQ_0000877001"/>
</dbReference>
<feature type="region of interest" description="Disordered" evidence="4">
    <location>
        <begin position="296"/>
        <end position="315"/>
    </location>
</feature>
<dbReference type="Proteomes" id="UP000887564">
    <property type="component" value="Unplaced"/>
</dbReference>
<evidence type="ECO:0000256" key="3">
    <source>
        <dbReference type="SAM" id="Coils"/>
    </source>
</evidence>
<feature type="domain" description="Vesicle tethering protein Uso1/P115-like head" evidence="5">
    <location>
        <begin position="2"/>
        <end position="102"/>
    </location>
</feature>
<proteinExistence type="predicted"/>
<evidence type="ECO:0000256" key="2">
    <source>
        <dbReference type="ARBA" id="ARBA00023034"/>
    </source>
</evidence>
<dbReference type="Pfam" id="PF04871">
    <property type="entry name" value="Uso1_p115_C"/>
    <property type="match status" value="1"/>
</dbReference>
<dbReference type="InterPro" id="IPR006953">
    <property type="entry name" value="Vesicle_Uso1_P115_head"/>
</dbReference>
<evidence type="ECO:0000313" key="8">
    <source>
        <dbReference type="WBParaSite" id="PEQ_0000877001-mRNA-1"/>
    </source>
</evidence>
<name>A0A914RQJ4_PAREQ</name>
<keyword evidence="3" id="KW-0175">Coiled coil</keyword>
<dbReference type="AlphaFoldDB" id="A0A914RQJ4"/>
<dbReference type="GO" id="GO:0005795">
    <property type="term" value="C:Golgi stack"/>
    <property type="evidence" value="ECO:0007669"/>
    <property type="project" value="TreeGrafter"/>
</dbReference>
<dbReference type="GO" id="GO:0045056">
    <property type="term" value="P:transcytosis"/>
    <property type="evidence" value="ECO:0007669"/>
    <property type="project" value="TreeGrafter"/>
</dbReference>
<dbReference type="InterPro" id="IPR006955">
    <property type="entry name" value="Uso1_p115_C"/>
</dbReference>
<accession>A0A914RQJ4</accession>
<dbReference type="InterPro" id="IPR011989">
    <property type="entry name" value="ARM-like"/>
</dbReference>
<evidence type="ECO:0000313" key="7">
    <source>
        <dbReference type="Proteomes" id="UP000887564"/>
    </source>
</evidence>
<keyword evidence="7" id="KW-1185">Reference proteome</keyword>
<evidence type="ECO:0000259" key="5">
    <source>
        <dbReference type="Pfam" id="PF04869"/>
    </source>
</evidence>
<dbReference type="GO" id="GO:0048280">
    <property type="term" value="P:vesicle fusion with Golgi apparatus"/>
    <property type="evidence" value="ECO:0007669"/>
    <property type="project" value="InterPro"/>
</dbReference>
<feature type="compositionally biased region" description="Basic and acidic residues" evidence="4">
    <location>
        <begin position="306"/>
        <end position="315"/>
    </location>
</feature>
<dbReference type="GO" id="GO:0005783">
    <property type="term" value="C:endoplasmic reticulum"/>
    <property type="evidence" value="ECO:0007669"/>
    <property type="project" value="TreeGrafter"/>
</dbReference>
<evidence type="ECO:0000259" key="6">
    <source>
        <dbReference type="Pfam" id="PF04871"/>
    </source>
</evidence>
<keyword evidence="2" id="KW-0333">Golgi apparatus</keyword>
<dbReference type="GO" id="GO:0048211">
    <property type="term" value="P:Golgi vesicle docking"/>
    <property type="evidence" value="ECO:0007669"/>
    <property type="project" value="TreeGrafter"/>
</dbReference>
<protein>
    <submittedName>
        <fullName evidence="8">Uso1/p115-like vesicle tethering protein C-terminal domain-containing protein</fullName>
    </submittedName>
</protein>
<dbReference type="PANTHER" id="PTHR10013">
    <property type="entry name" value="GENERAL VESICULAR TRANSPORT FACTOR P115"/>
    <property type="match status" value="1"/>
</dbReference>
<reference evidence="8" key="1">
    <citation type="submission" date="2022-11" db="UniProtKB">
        <authorList>
            <consortium name="WormBaseParasite"/>
        </authorList>
    </citation>
    <scope>IDENTIFICATION</scope>
</reference>
<dbReference type="GO" id="GO:0006888">
    <property type="term" value="P:endoplasmic reticulum to Golgi vesicle-mediated transport"/>
    <property type="evidence" value="ECO:0007669"/>
    <property type="project" value="TreeGrafter"/>
</dbReference>
<feature type="coiled-coil region" evidence="3">
    <location>
        <begin position="229"/>
        <end position="291"/>
    </location>
</feature>
<organism evidence="7 8">
    <name type="scientific">Parascaris equorum</name>
    <name type="common">Equine roundworm</name>
    <dbReference type="NCBI Taxonomy" id="6256"/>
    <lineage>
        <taxon>Eukaryota</taxon>
        <taxon>Metazoa</taxon>
        <taxon>Ecdysozoa</taxon>
        <taxon>Nematoda</taxon>
        <taxon>Chromadorea</taxon>
        <taxon>Rhabditida</taxon>
        <taxon>Spirurina</taxon>
        <taxon>Ascaridomorpha</taxon>
        <taxon>Ascaridoidea</taxon>
        <taxon>Ascarididae</taxon>
        <taxon>Parascaris</taxon>
    </lineage>
</organism>
<dbReference type="PANTHER" id="PTHR10013:SF0">
    <property type="entry name" value="GENERAL VESICULAR TRANSPORT FACTOR P115"/>
    <property type="match status" value="1"/>
</dbReference>
<sequence>MSSESVQVWMGCVCLMHCLFDADHLKEQLLRVQLTIDSAQAPSSLLRHIATLLVSLGNRKPQIRCALLMLLAVWLHGCPLAVAQFLQIEESVQYLTTHIAESFTLMSVARRGQKTRIRNSLNMTVERRVGNEKIVELLEGVSRSEHYFTKLFKFLEGQIIKQLRPVGDASSAQMNGGSDNVNEGIEAERELAKLKQEMAERCQIENDRKQAEQPHIEHFRSIAEQWQTEAHQEVVVQQLSAQVKQLEEQLTYGWQSFEVQGASLAQTSAQLVEANRKIHDLEVQLAAAMSNAATVEGARSSNQSELRNKGSDDEELASLKKEHEDLLVLLADQDAKISQYRQRLIQLGQTVTDEEDDGA</sequence>
<feature type="domain" description="Uso1/p115-like vesicle tethering protein C-terminal" evidence="6">
    <location>
        <begin position="264"/>
        <end position="357"/>
    </location>
</feature>
<dbReference type="Pfam" id="PF04869">
    <property type="entry name" value="Uso1_p115_head"/>
    <property type="match status" value="1"/>
</dbReference>
<evidence type="ECO:0000256" key="1">
    <source>
        <dbReference type="ARBA" id="ARBA00004555"/>
    </source>
</evidence>
<dbReference type="InterPro" id="IPR024095">
    <property type="entry name" value="Vesicle_P115"/>
</dbReference>